<evidence type="ECO:0000256" key="3">
    <source>
        <dbReference type="ARBA" id="ARBA00022801"/>
    </source>
</evidence>
<organism evidence="7 8">
    <name type="scientific">Arachnia propionica</name>
    <dbReference type="NCBI Taxonomy" id="1750"/>
    <lineage>
        <taxon>Bacteria</taxon>
        <taxon>Bacillati</taxon>
        <taxon>Actinomycetota</taxon>
        <taxon>Actinomycetes</taxon>
        <taxon>Propionibacteriales</taxon>
        <taxon>Propionibacteriaceae</taxon>
        <taxon>Arachnia</taxon>
    </lineage>
</organism>
<dbReference type="Proteomes" id="UP000280819">
    <property type="component" value="Unassembled WGS sequence"/>
</dbReference>
<name>A0A3P1TA74_9ACTN</name>
<dbReference type="PANTHER" id="PTHR43806:SF11">
    <property type="entry name" value="CEREVISIN-RELATED"/>
    <property type="match status" value="1"/>
</dbReference>
<comment type="caution">
    <text evidence="7">The sequence shown here is derived from an EMBL/GenBank/DDBJ whole genome shotgun (WGS) entry which is preliminary data.</text>
</comment>
<dbReference type="InterPro" id="IPR036852">
    <property type="entry name" value="Peptidase_S8/S53_dom_sf"/>
</dbReference>
<evidence type="ECO:0000256" key="4">
    <source>
        <dbReference type="ARBA" id="ARBA00022825"/>
    </source>
</evidence>
<dbReference type="InterPro" id="IPR023828">
    <property type="entry name" value="Peptidase_S8_Ser-AS"/>
</dbReference>
<dbReference type="InterPro" id="IPR000209">
    <property type="entry name" value="Peptidase_S8/S53_dom"/>
</dbReference>
<accession>A0A3P1TA74</accession>
<dbReference type="InterPro" id="IPR050131">
    <property type="entry name" value="Peptidase_S8_subtilisin-like"/>
</dbReference>
<reference evidence="7 8" key="1">
    <citation type="submission" date="2018-11" db="EMBL/GenBank/DDBJ databases">
        <title>Genomes From Bacteria Associated with the Canine Oral Cavity: a Test Case for Automated Genome-Based Taxonomic Assignment.</title>
        <authorList>
            <person name="Coil D.A."/>
            <person name="Jospin G."/>
            <person name="Darling A.E."/>
            <person name="Wallis C."/>
            <person name="Davis I.J."/>
            <person name="Harris S."/>
            <person name="Eisen J.A."/>
            <person name="Holcombe L.J."/>
            <person name="O'Flynn C."/>
        </authorList>
    </citation>
    <scope>NUCLEOTIDE SEQUENCE [LARGE SCALE GENOMIC DNA]</scope>
    <source>
        <strain evidence="7 8">OH887_COT-365</strain>
    </source>
</reference>
<feature type="domain" description="Peptidase S8/S53" evidence="6">
    <location>
        <begin position="119"/>
        <end position="347"/>
    </location>
</feature>
<dbReference type="Pfam" id="PF00082">
    <property type="entry name" value="Peptidase_S8"/>
    <property type="match status" value="1"/>
</dbReference>
<keyword evidence="3" id="KW-0378">Hydrolase</keyword>
<comment type="caution">
    <text evidence="5">Lacks conserved residue(s) required for the propagation of feature annotation.</text>
</comment>
<dbReference type="Gene3D" id="3.40.50.200">
    <property type="entry name" value="Peptidase S8/S53 domain"/>
    <property type="match status" value="1"/>
</dbReference>
<dbReference type="OrthoDB" id="3721816at2"/>
<dbReference type="PROSITE" id="PS51892">
    <property type="entry name" value="SUBTILASE"/>
    <property type="match status" value="1"/>
</dbReference>
<sequence>MDPHEVSTIGRGAPSARPEYRRVPCWCASAAVLPWQAPDEGDPDAPPPHLAALTLATTLLLTPTTPAHAEDTITDQKYTSVAGIKALHDLGLTGTGVTIAYIEAAPDLTVPELQGTDIEIKNPCNYTNTPKSRAHSTAIAGILANRNWGWAPDAHIINYTTLTSYDTSVDEYCSAAPSFSAIIHQALDDGADIINLSTGAYFPYHESTAIIRATSMGVPVVVSAGNSGEEARNPGFKDETSLASLNTVVGVGSLTLDLERSEFSSVGEFVTIMAPGEDITLRTPDANGDLTVITTAQGTSASAPMVSGLLALGKQKWPNATGNQLIRALITTAHPVGEQPNPYYGYGIMQISPFLNTDPTTLEDTNPLFTRRDKNVTPDTITDYKDGLLLPTKTLGDPTYRYRGLDPDAVYHHPTRSHFGTSPRYHR</sequence>
<comment type="similarity">
    <text evidence="1 5">Belongs to the peptidase S8 family.</text>
</comment>
<evidence type="ECO:0000256" key="1">
    <source>
        <dbReference type="ARBA" id="ARBA00011073"/>
    </source>
</evidence>
<dbReference type="PROSITE" id="PS00138">
    <property type="entry name" value="SUBTILASE_SER"/>
    <property type="match status" value="1"/>
</dbReference>
<keyword evidence="4" id="KW-0720">Serine protease</keyword>
<dbReference type="CDD" id="cd00306">
    <property type="entry name" value="Peptidases_S8_S53"/>
    <property type="match status" value="1"/>
</dbReference>
<protein>
    <recommendedName>
        <fullName evidence="6">Peptidase S8/S53 domain-containing protein</fullName>
    </recommendedName>
</protein>
<dbReference type="SUPFAM" id="SSF52743">
    <property type="entry name" value="Subtilisin-like"/>
    <property type="match status" value="1"/>
</dbReference>
<dbReference type="InterPro" id="IPR015500">
    <property type="entry name" value="Peptidase_S8_subtilisin-rel"/>
</dbReference>
<proteinExistence type="inferred from homology"/>
<dbReference type="PANTHER" id="PTHR43806">
    <property type="entry name" value="PEPTIDASE S8"/>
    <property type="match status" value="1"/>
</dbReference>
<dbReference type="RefSeq" id="WP_124844084.1">
    <property type="nucleotide sequence ID" value="NZ_RQZG01000006.1"/>
</dbReference>
<evidence type="ECO:0000256" key="2">
    <source>
        <dbReference type="ARBA" id="ARBA00022670"/>
    </source>
</evidence>
<evidence type="ECO:0000259" key="6">
    <source>
        <dbReference type="Pfam" id="PF00082"/>
    </source>
</evidence>
<evidence type="ECO:0000313" key="7">
    <source>
        <dbReference type="EMBL" id="RRD05353.1"/>
    </source>
</evidence>
<dbReference type="EMBL" id="RQZG01000006">
    <property type="protein sequence ID" value="RRD05353.1"/>
    <property type="molecule type" value="Genomic_DNA"/>
</dbReference>
<dbReference type="GO" id="GO:0006508">
    <property type="term" value="P:proteolysis"/>
    <property type="evidence" value="ECO:0007669"/>
    <property type="project" value="UniProtKB-KW"/>
</dbReference>
<dbReference type="PRINTS" id="PR00723">
    <property type="entry name" value="SUBTILISIN"/>
</dbReference>
<evidence type="ECO:0000313" key="8">
    <source>
        <dbReference type="Proteomes" id="UP000280819"/>
    </source>
</evidence>
<dbReference type="AlphaFoldDB" id="A0A3P1TA74"/>
<gene>
    <name evidence="7" type="ORF">EII34_06360</name>
</gene>
<dbReference type="GO" id="GO:0004252">
    <property type="term" value="F:serine-type endopeptidase activity"/>
    <property type="evidence" value="ECO:0007669"/>
    <property type="project" value="InterPro"/>
</dbReference>
<evidence type="ECO:0000256" key="5">
    <source>
        <dbReference type="PROSITE-ProRule" id="PRU01240"/>
    </source>
</evidence>
<keyword evidence="2" id="KW-0645">Protease</keyword>